<dbReference type="GO" id="GO:0000981">
    <property type="term" value="F:DNA-binding transcription factor activity, RNA polymerase II-specific"/>
    <property type="evidence" value="ECO:0007669"/>
    <property type="project" value="TreeGrafter"/>
</dbReference>
<dbReference type="eggNOG" id="KOG1721">
    <property type="taxonomic scope" value="Eukaryota"/>
</dbReference>
<keyword evidence="4" id="KW-0862">Zinc</keyword>
<evidence type="ECO:0000256" key="2">
    <source>
        <dbReference type="ARBA" id="ARBA00022737"/>
    </source>
</evidence>
<evidence type="ECO:0000256" key="6">
    <source>
        <dbReference type="SAM" id="MobiDB-lite"/>
    </source>
</evidence>
<organism evidence="8 9">
    <name type="scientific">Caenorhabditis tropicalis</name>
    <dbReference type="NCBI Taxonomy" id="1561998"/>
    <lineage>
        <taxon>Eukaryota</taxon>
        <taxon>Metazoa</taxon>
        <taxon>Ecdysozoa</taxon>
        <taxon>Nematoda</taxon>
        <taxon>Chromadorea</taxon>
        <taxon>Rhabditida</taxon>
        <taxon>Rhabditina</taxon>
        <taxon>Rhabditomorpha</taxon>
        <taxon>Rhabditoidea</taxon>
        <taxon>Rhabditidae</taxon>
        <taxon>Peloderinae</taxon>
        <taxon>Caenorhabditis</taxon>
    </lineage>
</organism>
<keyword evidence="1" id="KW-0479">Metal-binding</keyword>
<dbReference type="Gene3D" id="3.30.160.60">
    <property type="entry name" value="Classic Zinc Finger"/>
    <property type="match status" value="2"/>
</dbReference>
<reference evidence="9" key="1">
    <citation type="submission" date="2016-11" db="UniProtKB">
        <authorList>
            <consortium name="WormBaseParasite"/>
        </authorList>
    </citation>
    <scope>IDENTIFICATION</scope>
</reference>
<accession>A0A1I7T3A9</accession>
<dbReference type="AlphaFoldDB" id="A0A1I7T3A9"/>
<proteinExistence type="predicted"/>
<evidence type="ECO:0000313" key="8">
    <source>
        <dbReference type="Proteomes" id="UP000095282"/>
    </source>
</evidence>
<name>A0A1I7T3A9_9PELO</name>
<dbReference type="Proteomes" id="UP000095282">
    <property type="component" value="Unplaced"/>
</dbReference>
<protein>
    <submittedName>
        <fullName evidence="9">C2H2-type domain-containing protein</fullName>
    </submittedName>
</protein>
<dbReference type="STRING" id="1561998.A0A1I7T3A9"/>
<evidence type="ECO:0000256" key="4">
    <source>
        <dbReference type="ARBA" id="ARBA00022833"/>
    </source>
</evidence>
<feature type="compositionally biased region" description="Polar residues" evidence="6">
    <location>
        <begin position="286"/>
        <end position="296"/>
    </location>
</feature>
<evidence type="ECO:0000256" key="3">
    <source>
        <dbReference type="ARBA" id="ARBA00022771"/>
    </source>
</evidence>
<dbReference type="PANTHER" id="PTHR24408:SF59">
    <property type="entry name" value="C2H2-TYPE DOMAIN-CONTAINING PROTEIN"/>
    <property type="match status" value="1"/>
</dbReference>
<sequence length="358" mass="38611">MPYRPEAELKRPDLKGEFLCGHCGKTFCHAASLNRHRLNFHGDDQQCLICQKQIPHNDTIRRHMATEHNIQRVFTCGCCNWTFPDKKELHAHNNSMMKTGLPGEAAAIAVSSRKPGSLSQHELRGEERTPRTKKRSSKGNSPLGALQPGQNGDQLMAMLANIMSAQNQPKPEETPSEPVETKPSVPTSWIQQLLTVNPALFPFFPMQSPSASSTASSSETEVSKTPEPTFDALSLMMNNNVGEASTSVCDGGVSGAEEENIDVADDGKDDLMKAVGANFLSVNTERPVSNSLSSGPESGIGSAPISNTPSPTSSSSTNAAEMSPPPSASDFLLSMVQKAKRRSIDDICFNLVVKKTCT</sequence>
<evidence type="ECO:0000313" key="9">
    <source>
        <dbReference type="WBParaSite" id="Csp11.Scaffold488.g2016.t1"/>
    </source>
</evidence>
<dbReference type="GO" id="GO:0005634">
    <property type="term" value="C:nucleus"/>
    <property type="evidence" value="ECO:0007669"/>
    <property type="project" value="TreeGrafter"/>
</dbReference>
<dbReference type="SMART" id="SM00355">
    <property type="entry name" value="ZnF_C2H2"/>
    <property type="match status" value="3"/>
</dbReference>
<keyword evidence="8" id="KW-1185">Reference proteome</keyword>
<evidence type="ECO:0000259" key="7">
    <source>
        <dbReference type="PROSITE" id="PS50157"/>
    </source>
</evidence>
<keyword evidence="2" id="KW-0677">Repeat</keyword>
<dbReference type="GO" id="GO:0043565">
    <property type="term" value="F:sequence-specific DNA binding"/>
    <property type="evidence" value="ECO:0007669"/>
    <property type="project" value="TreeGrafter"/>
</dbReference>
<keyword evidence="3 5" id="KW-0863">Zinc-finger</keyword>
<dbReference type="PROSITE" id="PS00028">
    <property type="entry name" value="ZINC_FINGER_C2H2_1"/>
    <property type="match status" value="2"/>
</dbReference>
<dbReference type="Pfam" id="PF00096">
    <property type="entry name" value="zf-C2H2"/>
    <property type="match status" value="1"/>
</dbReference>
<dbReference type="PROSITE" id="PS50157">
    <property type="entry name" value="ZINC_FINGER_C2H2_2"/>
    <property type="match status" value="1"/>
</dbReference>
<dbReference type="PANTHER" id="PTHR24408">
    <property type="entry name" value="ZINC FINGER PROTEIN"/>
    <property type="match status" value="1"/>
</dbReference>
<dbReference type="InterPro" id="IPR013087">
    <property type="entry name" value="Znf_C2H2_type"/>
</dbReference>
<feature type="compositionally biased region" description="Low complexity" evidence="6">
    <location>
        <begin position="302"/>
        <end position="320"/>
    </location>
</feature>
<dbReference type="WBParaSite" id="Csp11.Scaffold488.g2016.t1">
    <property type="protein sequence ID" value="Csp11.Scaffold488.g2016.t1"/>
    <property type="gene ID" value="Csp11.Scaffold488.g2016"/>
</dbReference>
<dbReference type="GO" id="GO:0008270">
    <property type="term" value="F:zinc ion binding"/>
    <property type="evidence" value="ECO:0007669"/>
    <property type="project" value="UniProtKB-KW"/>
</dbReference>
<feature type="compositionally biased region" description="Basic and acidic residues" evidence="6">
    <location>
        <begin position="121"/>
        <end position="130"/>
    </location>
</feature>
<evidence type="ECO:0000256" key="1">
    <source>
        <dbReference type="ARBA" id="ARBA00022723"/>
    </source>
</evidence>
<feature type="region of interest" description="Disordered" evidence="6">
    <location>
        <begin position="110"/>
        <end position="151"/>
    </location>
</feature>
<feature type="domain" description="C2H2-type" evidence="7">
    <location>
        <begin position="18"/>
        <end position="46"/>
    </location>
</feature>
<feature type="region of interest" description="Disordered" evidence="6">
    <location>
        <begin position="286"/>
        <end position="327"/>
    </location>
</feature>
<evidence type="ECO:0000256" key="5">
    <source>
        <dbReference type="PROSITE-ProRule" id="PRU00042"/>
    </source>
</evidence>